<comment type="caution">
    <text evidence="2">The sequence shown here is derived from an EMBL/GenBank/DDBJ whole genome shotgun (WGS) entry which is preliminary data.</text>
</comment>
<protein>
    <recommendedName>
        <fullName evidence="1">Double Cache domain-containing protein</fullName>
    </recommendedName>
</protein>
<dbReference type="Gene3D" id="3.30.450.20">
    <property type="entry name" value="PAS domain"/>
    <property type="match status" value="1"/>
</dbReference>
<proteinExistence type="predicted"/>
<evidence type="ECO:0000313" key="2">
    <source>
        <dbReference type="EMBL" id="KKK89556.1"/>
    </source>
</evidence>
<name>A0A0F9BYR1_9ZZZZ</name>
<accession>A0A0F9BYR1</accession>
<feature type="domain" description="Double Cache" evidence="1">
    <location>
        <begin position="4"/>
        <end position="109"/>
    </location>
</feature>
<organism evidence="2">
    <name type="scientific">marine sediment metagenome</name>
    <dbReference type="NCBI Taxonomy" id="412755"/>
    <lineage>
        <taxon>unclassified sequences</taxon>
        <taxon>metagenomes</taxon>
        <taxon>ecological metagenomes</taxon>
    </lineage>
</organism>
<evidence type="ECO:0000259" key="1">
    <source>
        <dbReference type="Pfam" id="PF08269"/>
    </source>
</evidence>
<dbReference type="Pfam" id="PF08269">
    <property type="entry name" value="dCache_2"/>
    <property type="match status" value="1"/>
</dbReference>
<dbReference type="EMBL" id="LAZR01049475">
    <property type="protein sequence ID" value="KKK89556.1"/>
    <property type="molecule type" value="Genomic_DNA"/>
</dbReference>
<sequence length="133" mass="15370">AKAKKFTKVVRWGPELNDAFSMLTDQMKAIVFVYHPQLEGKDLMTLKDLKGKLVFAEIAEVTKKSQQGMVNHLWTRYEGQLQVPVTSLARLFKPWNIVFINMAYWDTIEAYSVFHYSVLRFKGDPPTADIITE</sequence>
<dbReference type="AlphaFoldDB" id="A0A0F9BYR1"/>
<gene>
    <name evidence="2" type="ORF">LCGC14_2731920</name>
</gene>
<dbReference type="InterPro" id="IPR004010">
    <property type="entry name" value="Double_Cache_2"/>
</dbReference>
<feature type="non-terminal residue" evidence="2">
    <location>
        <position position="1"/>
    </location>
</feature>
<reference evidence="2" key="1">
    <citation type="journal article" date="2015" name="Nature">
        <title>Complex archaea that bridge the gap between prokaryotes and eukaryotes.</title>
        <authorList>
            <person name="Spang A."/>
            <person name="Saw J.H."/>
            <person name="Jorgensen S.L."/>
            <person name="Zaremba-Niedzwiedzka K."/>
            <person name="Martijn J."/>
            <person name="Lind A.E."/>
            <person name="van Eijk R."/>
            <person name="Schleper C."/>
            <person name="Guy L."/>
            <person name="Ettema T.J."/>
        </authorList>
    </citation>
    <scope>NUCLEOTIDE SEQUENCE</scope>
</reference>